<comment type="caution">
    <text evidence="10">The sequence shown here is derived from an EMBL/GenBank/DDBJ whole genome shotgun (WGS) entry which is preliminary data.</text>
</comment>
<evidence type="ECO:0000256" key="4">
    <source>
        <dbReference type="ARBA" id="ARBA00022692"/>
    </source>
</evidence>
<dbReference type="InterPro" id="IPR051393">
    <property type="entry name" value="ABC_transporter_permease"/>
</dbReference>
<dbReference type="PANTHER" id="PTHR30193:SF37">
    <property type="entry name" value="INNER MEMBRANE ABC TRANSPORTER PERMEASE PROTEIN YCJO"/>
    <property type="match status" value="1"/>
</dbReference>
<keyword evidence="3" id="KW-1003">Cell membrane</keyword>
<keyword evidence="5 7" id="KW-1133">Transmembrane helix</keyword>
<comment type="similarity">
    <text evidence="7">Belongs to the binding-protein-dependent transport system permease family.</text>
</comment>
<dbReference type="PROSITE" id="PS50928">
    <property type="entry name" value="ABC_TM1"/>
    <property type="match status" value="1"/>
</dbReference>
<evidence type="ECO:0000256" key="5">
    <source>
        <dbReference type="ARBA" id="ARBA00022989"/>
    </source>
</evidence>
<dbReference type="InterPro" id="IPR000515">
    <property type="entry name" value="MetI-like"/>
</dbReference>
<dbReference type="SUPFAM" id="SSF161098">
    <property type="entry name" value="MetI-like"/>
    <property type="match status" value="1"/>
</dbReference>
<evidence type="ECO:0000313" key="10">
    <source>
        <dbReference type="EMBL" id="GAA1826994.1"/>
    </source>
</evidence>
<feature type="region of interest" description="Disordered" evidence="8">
    <location>
        <begin position="1"/>
        <end position="32"/>
    </location>
</feature>
<gene>
    <name evidence="10" type="ORF">GCM10009750_08060</name>
</gene>
<feature type="transmembrane region" description="Helical" evidence="7">
    <location>
        <begin position="186"/>
        <end position="211"/>
    </location>
</feature>
<evidence type="ECO:0000313" key="11">
    <source>
        <dbReference type="Proteomes" id="UP001501746"/>
    </source>
</evidence>
<dbReference type="Proteomes" id="UP001501746">
    <property type="component" value="Unassembled WGS sequence"/>
</dbReference>
<feature type="transmembrane region" description="Helical" evidence="7">
    <location>
        <begin position="232"/>
        <end position="254"/>
    </location>
</feature>
<dbReference type="PANTHER" id="PTHR30193">
    <property type="entry name" value="ABC TRANSPORTER PERMEASE PROTEIN"/>
    <property type="match status" value="1"/>
</dbReference>
<feature type="transmembrane region" description="Helical" evidence="7">
    <location>
        <begin position="42"/>
        <end position="69"/>
    </location>
</feature>
<evidence type="ECO:0000256" key="7">
    <source>
        <dbReference type="RuleBase" id="RU363032"/>
    </source>
</evidence>
<organism evidence="10 11">
    <name type="scientific">Agromyces salentinus</name>
    <dbReference type="NCBI Taxonomy" id="269421"/>
    <lineage>
        <taxon>Bacteria</taxon>
        <taxon>Bacillati</taxon>
        <taxon>Actinomycetota</taxon>
        <taxon>Actinomycetes</taxon>
        <taxon>Micrococcales</taxon>
        <taxon>Microbacteriaceae</taxon>
        <taxon>Agromyces</taxon>
    </lineage>
</organism>
<feature type="transmembrane region" description="Helical" evidence="7">
    <location>
        <begin position="106"/>
        <end position="127"/>
    </location>
</feature>
<evidence type="ECO:0000256" key="6">
    <source>
        <dbReference type="ARBA" id="ARBA00023136"/>
    </source>
</evidence>
<name>A0ABN2MI85_9MICO</name>
<keyword evidence="4 7" id="KW-0812">Transmembrane</keyword>
<dbReference type="InterPro" id="IPR035906">
    <property type="entry name" value="MetI-like_sf"/>
</dbReference>
<evidence type="ECO:0000259" key="9">
    <source>
        <dbReference type="PROSITE" id="PS50928"/>
    </source>
</evidence>
<reference evidence="10 11" key="1">
    <citation type="journal article" date="2019" name="Int. J. Syst. Evol. Microbiol.">
        <title>The Global Catalogue of Microorganisms (GCM) 10K type strain sequencing project: providing services to taxonomists for standard genome sequencing and annotation.</title>
        <authorList>
            <consortium name="The Broad Institute Genomics Platform"/>
            <consortium name="The Broad Institute Genome Sequencing Center for Infectious Disease"/>
            <person name="Wu L."/>
            <person name="Ma J."/>
        </authorList>
    </citation>
    <scope>NUCLEOTIDE SEQUENCE [LARGE SCALE GENOMIC DNA]</scope>
    <source>
        <strain evidence="10 11">JCM 14323</strain>
    </source>
</reference>
<dbReference type="CDD" id="cd06261">
    <property type="entry name" value="TM_PBP2"/>
    <property type="match status" value="1"/>
</dbReference>
<dbReference type="EMBL" id="BAAANK010000002">
    <property type="protein sequence ID" value="GAA1826994.1"/>
    <property type="molecule type" value="Genomic_DNA"/>
</dbReference>
<feature type="transmembrane region" description="Helical" evidence="7">
    <location>
        <begin position="139"/>
        <end position="159"/>
    </location>
</feature>
<sequence>MAILMDSTVDPAAPDPRSGPSEQKTGREPGRRRGHLARVDAAYGYAFIAPAVIGFVVFVALPIAGVFVFSVQDYNSLSGRSDFVGMENYERLLASDVFGTVLRNTAVFSAFVIPANLVIGLVLAVLVNQRIRAIAIFRAAFFVPVVISLVAWSLVWEVMLQDSGGLNGWLAMIGIDGPNWLADPEWAMTSIIFVQVLKGVGVSMILFLAALQEVPVELIEAARIDGAKPRQVFRSVILPLITPTVMMVAILATINSLKAFAQVFLLTEGGPGLSTSILGYFIYEQAFKAFQVGFASTAAVFLFLIVLLLTLLQWWSRRRWVFNES</sequence>
<accession>A0ABN2MI85</accession>
<dbReference type="Pfam" id="PF00528">
    <property type="entry name" value="BPD_transp_1"/>
    <property type="match status" value="1"/>
</dbReference>
<evidence type="ECO:0000256" key="3">
    <source>
        <dbReference type="ARBA" id="ARBA00022475"/>
    </source>
</evidence>
<keyword evidence="2 7" id="KW-0813">Transport</keyword>
<dbReference type="Gene3D" id="1.10.3720.10">
    <property type="entry name" value="MetI-like"/>
    <property type="match status" value="1"/>
</dbReference>
<keyword evidence="11" id="KW-1185">Reference proteome</keyword>
<evidence type="ECO:0000256" key="2">
    <source>
        <dbReference type="ARBA" id="ARBA00022448"/>
    </source>
</evidence>
<evidence type="ECO:0000256" key="1">
    <source>
        <dbReference type="ARBA" id="ARBA00004651"/>
    </source>
</evidence>
<feature type="domain" description="ABC transmembrane type-1" evidence="9">
    <location>
        <begin position="102"/>
        <end position="313"/>
    </location>
</feature>
<keyword evidence="6 7" id="KW-0472">Membrane</keyword>
<protein>
    <submittedName>
        <fullName evidence="10">Sugar ABC transporter permease</fullName>
    </submittedName>
</protein>
<comment type="subcellular location">
    <subcellularLocation>
        <location evidence="1 7">Cell membrane</location>
        <topology evidence="1 7">Multi-pass membrane protein</topology>
    </subcellularLocation>
</comment>
<feature type="transmembrane region" description="Helical" evidence="7">
    <location>
        <begin position="260"/>
        <end position="282"/>
    </location>
</feature>
<evidence type="ECO:0000256" key="8">
    <source>
        <dbReference type="SAM" id="MobiDB-lite"/>
    </source>
</evidence>
<proteinExistence type="inferred from homology"/>
<feature type="transmembrane region" description="Helical" evidence="7">
    <location>
        <begin position="294"/>
        <end position="315"/>
    </location>
</feature>